<evidence type="ECO:0000313" key="6">
    <source>
        <dbReference type="Proteomes" id="UP001632037"/>
    </source>
</evidence>
<name>A0ABD3FDX9_9STRA</name>
<gene>
    <name evidence="5" type="ORF">V7S43_010095</name>
</gene>
<comment type="subcellular location">
    <subcellularLocation>
        <location evidence="1">Host cell</location>
    </subcellularLocation>
    <subcellularLocation>
        <location evidence="2">Secreted</location>
    </subcellularLocation>
</comment>
<dbReference type="AlphaFoldDB" id="A0ABD3FDX9"/>
<protein>
    <recommendedName>
        <fullName evidence="4">Crinkler effector protein N-terminal domain-containing protein</fullName>
    </recommendedName>
</protein>
<organism evidence="5 6">
    <name type="scientific">Phytophthora oleae</name>
    <dbReference type="NCBI Taxonomy" id="2107226"/>
    <lineage>
        <taxon>Eukaryota</taxon>
        <taxon>Sar</taxon>
        <taxon>Stramenopiles</taxon>
        <taxon>Oomycota</taxon>
        <taxon>Peronosporomycetes</taxon>
        <taxon>Peronosporales</taxon>
        <taxon>Peronosporaceae</taxon>
        <taxon>Phytophthora</taxon>
    </lineage>
</organism>
<evidence type="ECO:0000313" key="5">
    <source>
        <dbReference type="EMBL" id="KAL3664918.1"/>
    </source>
</evidence>
<evidence type="ECO:0000259" key="4">
    <source>
        <dbReference type="Pfam" id="PF20147"/>
    </source>
</evidence>
<dbReference type="InterPro" id="IPR045379">
    <property type="entry name" value="Crinkler_N"/>
</dbReference>
<dbReference type="Pfam" id="PF20147">
    <property type="entry name" value="Crinkler"/>
    <property type="match status" value="1"/>
</dbReference>
<proteinExistence type="predicted"/>
<evidence type="ECO:0000256" key="2">
    <source>
        <dbReference type="ARBA" id="ARBA00004613"/>
    </source>
</evidence>
<dbReference type="GO" id="GO:0043657">
    <property type="term" value="C:host cell"/>
    <property type="evidence" value="ECO:0007669"/>
    <property type="project" value="UniProtKB-SubCell"/>
</dbReference>
<sequence length="152" mass="16758">MKLFCAIVGVAGSAFDVDIDKGVTVSALKDAIKARNEDIKTPVRQLRLFLARKTKKWASDVEEEKGGDEEKWLTQREAQKGVSDISGYSWLEYPDAKLQAVGLAIDQLGEVSDEDVAVGLGHVHVLVVVPEQEQPRLRLWRVSASIESALKT</sequence>
<dbReference type="EMBL" id="JBIMZQ010000022">
    <property type="protein sequence ID" value="KAL3664918.1"/>
    <property type="molecule type" value="Genomic_DNA"/>
</dbReference>
<comment type="caution">
    <text evidence="5">The sequence shown here is derived from an EMBL/GenBank/DDBJ whole genome shotgun (WGS) entry which is preliminary data.</text>
</comment>
<feature type="domain" description="Crinkler effector protein N-terminal" evidence="4">
    <location>
        <begin position="1"/>
        <end position="127"/>
    </location>
</feature>
<dbReference type="Proteomes" id="UP001632037">
    <property type="component" value="Unassembled WGS sequence"/>
</dbReference>
<keyword evidence="3" id="KW-0964">Secreted</keyword>
<accession>A0ABD3FDX9</accession>
<keyword evidence="6" id="KW-1185">Reference proteome</keyword>
<dbReference type="GO" id="GO:0005576">
    <property type="term" value="C:extracellular region"/>
    <property type="evidence" value="ECO:0007669"/>
    <property type="project" value="UniProtKB-SubCell"/>
</dbReference>
<evidence type="ECO:0000256" key="1">
    <source>
        <dbReference type="ARBA" id="ARBA00004340"/>
    </source>
</evidence>
<reference evidence="5 6" key="1">
    <citation type="submission" date="2024-09" db="EMBL/GenBank/DDBJ databases">
        <title>Genome sequencing and assembly of Phytophthora oleae, isolate VK10A, causative agent of rot of olive drupes.</title>
        <authorList>
            <person name="Conti Taguali S."/>
            <person name="Riolo M."/>
            <person name="La Spada F."/>
            <person name="Cacciola S.O."/>
            <person name="Dionisio G."/>
        </authorList>
    </citation>
    <scope>NUCLEOTIDE SEQUENCE [LARGE SCALE GENOMIC DNA]</scope>
    <source>
        <strain evidence="5 6">VK10A</strain>
    </source>
</reference>
<evidence type="ECO:0000256" key="3">
    <source>
        <dbReference type="ARBA" id="ARBA00022525"/>
    </source>
</evidence>